<keyword evidence="2" id="KW-0547">Nucleotide-binding</keyword>
<dbReference type="PANTHER" id="PTHR11070:SF2">
    <property type="entry name" value="ATP-DEPENDENT DNA HELICASE SRS2"/>
    <property type="match status" value="1"/>
</dbReference>
<keyword evidence="5" id="KW-0067">ATP-binding</keyword>
<dbReference type="CDD" id="cd18807">
    <property type="entry name" value="SF1_C_UvrD"/>
    <property type="match status" value="1"/>
</dbReference>
<reference evidence="14" key="1">
    <citation type="submission" date="2020-05" db="EMBL/GenBank/DDBJ databases">
        <authorList>
            <person name="Chiriac C."/>
            <person name="Salcher M."/>
            <person name="Ghai R."/>
            <person name="Kavagutti S V."/>
        </authorList>
    </citation>
    <scope>NUCLEOTIDE SEQUENCE</scope>
</reference>
<feature type="domain" description="UvrD-like helicase ATP-binding" evidence="12">
    <location>
        <begin position="7"/>
        <end position="286"/>
    </location>
</feature>
<dbReference type="Pfam" id="PF21196">
    <property type="entry name" value="PcrA_UvrD_tudor"/>
    <property type="match status" value="1"/>
</dbReference>
<dbReference type="EC" id="5.6.2.4" evidence="9"/>
<accession>A0A6J6SM54</accession>
<evidence type="ECO:0000256" key="7">
    <source>
        <dbReference type="ARBA" id="ARBA00023235"/>
    </source>
</evidence>
<feature type="region of interest" description="Disordered" evidence="11">
    <location>
        <begin position="634"/>
        <end position="693"/>
    </location>
</feature>
<evidence type="ECO:0000256" key="1">
    <source>
        <dbReference type="ARBA" id="ARBA00009922"/>
    </source>
</evidence>
<dbReference type="Pfam" id="PF13361">
    <property type="entry name" value="UvrD_C"/>
    <property type="match status" value="2"/>
</dbReference>
<evidence type="ECO:0000256" key="9">
    <source>
        <dbReference type="ARBA" id="ARBA00034808"/>
    </source>
</evidence>
<evidence type="ECO:0000256" key="10">
    <source>
        <dbReference type="ARBA" id="ARBA00048988"/>
    </source>
</evidence>
<dbReference type="InterPro" id="IPR014017">
    <property type="entry name" value="DNA_helicase_UvrD-like_C"/>
</dbReference>
<dbReference type="Gene3D" id="1.10.10.160">
    <property type="match status" value="1"/>
</dbReference>
<dbReference type="PROSITE" id="PS51217">
    <property type="entry name" value="UVRD_HELICASE_CTER"/>
    <property type="match status" value="1"/>
</dbReference>
<keyword evidence="3" id="KW-0378">Hydrolase</keyword>
<gene>
    <name evidence="14" type="ORF">UFOPK2754_00807</name>
</gene>
<dbReference type="EMBL" id="CAEZYR010000021">
    <property type="protein sequence ID" value="CAB4735685.1"/>
    <property type="molecule type" value="Genomic_DNA"/>
</dbReference>
<evidence type="ECO:0000256" key="5">
    <source>
        <dbReference type="ARBA" id="ARBA00022840"/>
    </source>
</evidence>
<dbReference type="PANTHER" id="PTHR11070">
    <property type="entry name" value="UVRD / RECB / PCRA DNA HELICASE FAMILY MEMBER"/>
    <property type="match status" value="1"/>
</dbReference>
<dbReference type="Gene3D" id="1.10.486.10">
    <property type="entry name" value="PCRA, domain 4"/>
    <property type="match status" value="1"/>
</dbReference>
<evidence type="ECO:0000256" key="2">
    <source>
        <dbReference type="ARBA" id="ARBA00022741"/>
    </source>
</evidence>
<dbReference type="InterPro" id="IPR013986">
    <property type="entry name" value="DExx_box_DNA_helicase_dom_sf"/>
</dbReference>
<dbReference type="Gene3D" id="3.40.50.300">
    <property type="entry name" value="P-loop containing nucleotide triphosphate hydrolases"/>
    <property type="match status" value="2"/>
</dbReference>
<dbReference type="GO" id="GO:0003677">
    <property type="term" value="F:DNA binding"/>
    <property type="evidence" value="ECO:0007669"/>
    <property type="project" value="UniProtKB-KW"/>
</dbReference>
<feature type="domain" description="UvrD-like helicase C-terminal" evidence="13">
    <location>
        <begin position="287"/>
        <end position="554"/>
    </location>
</feature>
<comment type="similarity">
    <text evidence="1">Belongs to the helicase family. UvrD subfamily.</text>
</comment>
<evidence type="ECO:0000256" key="4">
    <source>
        <dbReference type="ARBA" id="ARBA00022806"/>
    </source>
</evidence>
<dbReference type="AlphaFoldDB" id="A0A6J6SM54"/>
<dbReference type="InterPro" id="IPR000212">
    <property type="entry name" value="DNA_helicase_UvrD/REP"/>
</dbReference>
<comment type="catalytic activity">
    <reaction evidence="8">
        <text>Couples ATP hydrolysis with the unwinding of duplex DNA by translocating in the 3'-5' direction.</text>
        <dbReference type="EC" id="5.6.2.4"/>
    </reaction>
</comment>
<dbReference type="GO" id="GO:0016787">
    <property type="term" value="F:hydrolase activity"/>
    <property type="evidence" value="ECO:0007669"/>
    <property type="project" value="UniProtKB-KW"/>
</dbReference>
<keyword evidence="4" id="KW-0347">Helicase</keyword>
<protein>
    <recommendedName>
        <fullName evidence="9">DNA 3'-5' helicase</fullName>
        <ecNumber evidence="9">5.6.2.4</ecNumber>
    </recommendedName>
</protein>
<evidence type="ECO:0000259" key="12">
    <source>
        <dbReference type="PROSITE" id="PS51198"/>
    </source>
</evidence>
<organism evidence="14">
    <name type="scientific">freshwater metagenome</name>
    <dbReference type="NCBI Taxonomy" id="449393"/>
    <lineage>
        <taxon>unclassified sequences</taxon>
        <taxon>metagenomes</taxon>
        <taxon>ecological metagenomes</taxon>
    </lineage>
</organism>
<evidence type="ECO:0000256" key="8">
    <source>
        <dbReference type="ARBA" id="ARBA00034617"/>
    </source>
</evidence>
<evidence type="ECO:0000313" key="14">
    <source>
        <dbReference type="EMBL" id="CAB4735685.1"/>
    </source>
</evidence>
<evidence type="ECO:0000259" key="13">
    <source>
        <dbReference type="PROSITE" id="PS51217"/>
    </source>
</evidence>
<dbReference type="CDD" id="cd17932">
    <property type="entry name" value="DEXQc_UvrD"/>
    <property type="match status" value="1"/>
</dbReference>
<dbReference type="FunFam" id="1.10.486.10:FF:000003">
    <property type="entry name" value="ATP-dependent DNA helicase"/>
    <property type="match status" value="1"/>
</dbReference>
<dbReference type="GO" id="GO:0005524">
    <property type="term" value="F:ATP binding"/>
    <property type="evidence" value="ECO:0007669"/>
    <property type="project" value="UniProtKB-KW"/>
</dbReference>
<evidence type="ECO:0000256" key="6">
    <source>
        <dbReference type="ARBA" id="ARBA00023125"/>
    </source>
</evidence>
<comment type="catalytic activity">
    <reaction evidence="10">
        <text>ATP + H2O = ADP + phosphate + H(+)</text>
        <dbReference type="Rhea" id="RHEA:13065"/>
        <dbReference type="ChEBI" id="CHEBI:15377"/>
        <dbReference type="ChEBI" id="CHEBI:15378"/>
        <dbReference type="ChEBI" id="CHEBI:30616"/>
        <dbReference type="ChEBI" id="CHEBI:43474"/>
        <dbReference type="ChEBI" id="CHEBI:456216"/>
        <dbReference type="EC" id="5.6.2.4"/>
    </reaction>
</comment>
<dbReference type="GO" id="GO:0043138">
    <property type="term" value="F:3'-5' DNA helicase activity"/>
    <property type="evidence" value="ECO:0007669"/>
    <property type="project" value="UniProtKB-EC"/>
</dbReference>
<feature type="compositionally biased region" description="Gly residues" evidence="11">
    <location>
        <begin position="644"/>
        <end position="664"/>
    </location>
</feature>
<name>A0A6J6SM54_9ZZZZ</name>
<evidence type="ECO:0000256" key="3">
    <source>
        <dbReference type="ARBA" id="ARBA00022801"/>
    </source>
</evidence>
<dbReference type="SUPFAM" id="SSF52540">
    <property type="entry name" value="P-loop containing nucleoside triphosphate hydrolases"/>
    <property type="match status" value="1"/>
</dbReference>
<keyword evidence="7" id="KW-0413">Isomerase</keyword>
<keyword evidence="6" id="KW-0238">DNA-binding</keyword>
<dbReference type="GO" id="GO:0000725">
    <property type="term" value="P:recombinational repair"/>
    <property type="evidence" value="ECO:0007669"/>
    <property type="project" value="TreeGrafter"/>
</dbReference>
<dbReference type="Pfam" id="PF00580">
    <property type="entry name" value="UvrD-helicase"/>
    <property type="match status" value="1"/>
</dbReference>
<dbReference type="InterPro" id="IPR005751">
    <property type="entry name" value="ATP-dep_DNA_helicase_PcrA"/>
</dbReference>
<dbReference type="InterPro" id="IPR027417">
    <property type="entry name" value="P-loop_NTPase"/>
</dbReference>
<dbReference type="InterPro" id="IPR014016">
    <property type="entry name" value="UvrD-like_ATP-bd"/>
</dbReference>
<dbReference type="GO" id="GO:0005829">
    <property type="term" value="C:cytosol"/>
    <property type="evidence" value="ECO:0007669"/>
    <property type="project" value="TreeGrafter"/>
</dbReference>
<dbReference type="GO" id="GO:0033202">
    <property type="term" value="C:DNA helicase complex"/>
    <property type="evidence" value="ECO:0007669"/>
    <property type="project" value="TreeGrafter"/>
</dbReference>
<dbReference type="PROSITE" id="PS51198">
    <property type="entry name" value="UVRD_HELICASE_ATP_BIND"/>
    <property type="match status" value="1"/>
</dbReference>
<dbReference type="NCBIfam" id="TIGR01073">
    <property type="entry name" value="pcrA"/>
    <property type="match status" value="1"/>
</dbReference>
<sequence>MFAELLDGLNNAQHDAVTHGDGPVLVIAGAGSGKTRVLTHRIGYLIRERNVSPFEILAITFTNKAADEMKQRVASLVGSVAHKMWVSTFHSACVRILRRDGSRLGFPSSFTIYDQADAVRLTGYVLRDLNIDPKKFPPRSVHATISAAKNDYVGVEEFAERAKVIYEKRIGEVYREYQARLLKAGAMDFDDLLVNAVELFRLHPDVLASYRDRFRYVLVDEYQDTNRVQNELVMLLAGGHRNAFVVGDSDQSIYQFRGADIRNILEFEETFPDASVILLEQNYRSTQTILDAANAVIANNTGRKPKELWTDQGTGSPIVRYFADEESDEAQWVAYELARLHDSGTYRWGDTAVFYRTNAQSRVLEEYLVRVGIPYKVVGGTKFYDRREIKEALAYLRVVANLADEVNVKRVLNVPKRGVGDSTVGKVDAWSRAHGVTFFEALRRVDELDVRGPAVRGIASFVALIDDLVPRLVDGPGAVLEAVLERSGYAAELQAERSIEAEGRLENLAELVGMARNFDTVDQFLEQVSLVADVDEVDGDESKVILMTLHAAKGLEFPVVVLMGLEDGVFPHIRALGEPDQMEEERRLAYVGITRARERLYITNAWCRMLHGTTQYNPPSRFIDEIPKALLRDAEGSRSARRGGSSGSGSKSGSGSGSGSGSSYGSGSSFGSRGGRSGDDPWTGKVFGGGGTAHRDEVVERTARAPAPQPSHANLLGLRLGEDVRHPKFGEGVILDLEGEGDKTVAVVRFRDGEKRLLLSWAPLEKV</sequence>
<proteinExistence type="inferred from homology"/>
<evidence type="ECO:0000256" key="11">
    <source>
        <dbReference type="SAM" id="MobiDB-lite"/>
    </source>
</evidence>
<dbReference type="GO" id="GO:0006260">
    <property type="term" value="P:DNA replication"/>
    <property type="evidence" value="ECO:0007669"/>
    <property type="project" value="InterPro"/>
</dbReference>